<protein>
    <submittedName>
        <fullName evidence="1">Uncharacterized protein</fullName>
    </submittedName>
</protein>
<evidence type="ECO:0000313" key="1">
    <source>
        <dbReference type="EMBL" id="PWA66055.1"/>
    </source>
</evidence>
<comment type="caution">
    <text evidence="1">The sequence shown here is derived from an EMBL/GenBank/DDBJ whole genome shotgun (WGS) entry which is preliminary data.</text>
</comment>
<gene>
    <name evidence="1" type="ORF">CTI12_AA318010</name>
</gene>
<dbReference type="AlphaFoldDB" id="A0A2U1MXR0"/>
<accession>A0A2U1MXR0</accession>
<dbReference type="Proteomes" id="UP000245207">
    <property type="component" value="Unassembled WGS sequence"/>
</dbReference>
<name>A0A2U1MXR0_ARTAN</name>
<dbReference type="EMBL" id="PKPP01004107">
    <property type="protein sequence ID" value="PWA66055.1"/>
    <property type="molecule type" value="Genomic_DNA"/>
</dbReference>
<keyword evidence="2" id="KW-1185">Reference proteome</keyword>
<organism evidence="1 2">
    <name type="scientific">Artemisia annua</name>
    <name type="common">Sweet wormwood</name>
    <dbReference type="NCBI Taxonomy" id="35608"/>
    <lineage>
        <taxon>Eukaryota</taxon>
        <taxon>Viridiplantae</taxon>
        <taxon>Streptophyta</taxon>
        <taxon>Embryophyta</taxon>
        <taxon>Tracheophyta</taxon>
        <taxon>Spermatophyta</taxon>
        <taxon>Magnoliopsida</taxon>
        <taxon>eudicotyledons</taxon>
        <taxon>Gunneridae</taxon>
        <taxon>Pentapetalae</taxon>
        <taxon>asterids</taxon>
        <taxon>campanulids</taxon>
        <taxon>Asterales</taxon>
        <taxon>Asteraceae</taxon>
        <taxon>Asteroideae</taxon>
        <taxon>Anthemideae</taxon>
        <taxon>Artemisiinae</taxon>
        <taxon>Artemisia</taxon>
    </lineage>
</organism>
<sequence>MEIFDFCIRVSSSRGHEAQAEFVEKWIKAHIEIVILSLRKPTNCGIWQVRPYGPQVTLSKKGMNTLETYSTWLMNVRKVVVRVQVRRFGKSWQKDGELG</sequence>
<proteinExistence type="predicted"/>
<evidence type="ECO:0000313" key="2">
    <source>
        <dbReference type="Proteomes" id="UP000245207"/>
    </source>
</evidence>
<reference evidence="1 2" key="1">
    <citation type="journal article" date="2018" name="Mol. Plant">
        <title>The genome of Artemisia annua provides insight into the evolution of Asteraceae family and artemisinin biosynthesis.</title>
        <authorList>
            <person name="Shen Q."/>
            <person name="Zhang L."/>
            <person name="Liao Z."/>
            <person name="Wang S."/>
            <person name="Yan T."/>
            <person name="Shi P."/>
            <person name="Liu M."/>
            <person name="Fu X."/>
            <person name="Pan Q."/>
            <person name="Wang Y."/>
            <person name="Lv Z."/>
            <person name="Lu X."/>
            <person name="Zhang F."/>
            <person name="Jiang W."/>
            <person name="Ma Y."/>
            <person name="Chen M."/>
            <person name="Hao X."/>
            <person name="Li L."/>
            <person name="Tang Y."/>
            <person name="Lv G."/>
            <person name="Zhou Y."/>
            <person name="Sun X."/>
            <person name="Brodelius P.E."/>
            <person name="Rose J.K.C."/>
            <person name="Tang K."/>
        </authorList>
    </citation>
    <scope>NUCLEOTIDE SEQUENCE [LARGE SCALE GENOMIC DNA]</scope>
    <source>
        <strain evidence="2">cv. Huhao1</strain>
        <tissue evidence="1">Leaf</tissue>
    </source>
</reference>